<gene>
    <name evidence="2" type="ORF">LSTR_LSTR007543</name>
</gene>
<dbReference type="InterPro" id="IPR014044">
    <property type="entry name" value="CAP_dom"/>
</dbReference>
<dbReference type="STRING" id="195883.A0A482XRD8"/>
<sequence>MVSMSMLVCHACDNGEIYDNTVTEEDITDVIEAHNLYRATVALGIGENLQMKWYGGPHTERTHNFTEAITSWYEEHVFYKYKTLEKGDSRDRKTQTGHYTQVVWANTNKVGCGFASFYQTEKQRDELLYVCNYAPTGNYEGEYPYIEGEPDCEANGLSKSDIDGLCKK</sequence>
<name>A0A482XRD8_LAOST</name>
<organism evidence="2 3">
    <name type="scientific">Laodelphax striatellus</name>
    <name type="common">Small brown planthopper</name>
    <name type="synonym">Delphax striatella</name>
    <dbReference type="NCBI Taxonomy" id="195883"/>
    <lineage>
        <taxon>Eukaryota</taxon>
        <taxon>Metazoa</taxon>
        <taxon>Ecdysozoa</taxon>
        <taxon>Arthropoda</taxon>
        <taxon>Hexapoda</taxon>
        <taxon>Insecta</taxon>
        <taxon>Pterygota</taxon>
        <taxon>Neoptera</taxon>
        <taxon>Paraneoptera</taxon>
        <taxon>Hemiptera</taxon>
        <taxon>Auchenorrhyncha</taxon>
        <taxon>Fulgoroidea</taxon>
        <taxon>Delphacidae</taxon>
        <taxon>Criomorphinae</taxon>
        <taxon>Laodelphax</taxon>
    </lineage>
</organism>
<feature type="domain" description="SCP" evidence="1">
    <location>
        <begin position="25"/>
        <end position="141"/>
    </location>
</feature>
<dbReference type="SMART" id="SM00198">
    <property type="entry name" value="SCP"/>
    <property type="match status" value="1"/>
</dbReference>
<evidence type="ECO:0000313" key="2">
    <source>
        <dbReference type="EMBL" id="RZF48376.1"/>
    </source>
</evidence>
<dbReference type="CDD" id="cd05380">
    <property type="entry name" value="CAP_euk"/>
    <property type="match status" value="1"/>
</dbReference>
<accession>A0A482XRD8</accession>
<dbReference type="InterPro" id="IPR001283">
    <property type="entry name" value="CRISP-related"/>
</dbReference>
<comment type="caution">
    <text evidence="2">The sequence shown here is derived from an EMBL/GenBank/DDBJ whole genome shotgun (WGS) entry which is preliminary data.</text>
</comment>
<protein>
    <recommendedName>
        <fullName evidence="1">SCP domain-containing protein</fullName>
    </recommendedName>
</protein>
<dbReference type="Pfam" id="PF00188">
    <property type="entry name" value="CAP"/>
    <property type="match status" value="1"/>
</dbReference>
<evidence type="ECO:0000313" key="3">
    <source>
        <dbReference type="Proteomes" id="UP000291343"/>
    </source>
</evidence>
<dbReference type="EMBL" id="QKKF02002514">
    <property type="protein sequence ID" value="RZF48376.1"/>
    <property type="molecule type" value="Genomic_DNA"/>
</dbReference>
<reference evidence="2 3" key="1">
    <citation type="journal article" date="2017" name="Gigascience">
        <title>Genome sequence of the small brown planthopper, Laodelphax striatellus.</title>
        <authorList>
            <person name="Zhu J."/>
            <person name="Jiang F."/>
            <person name="Wang X."/>
            <person name="Yang P."/>
            <person name="Bao Y."/>
            <person name="Zhao W."/>
            <person name="Wang W."/>
            <person name="Lu H."/>
            <person name="Wang Q."/>
            <person name="Cui N."/>
            <person name="Li J."/>
            <person name="Chen X."/>
            <person name="Luo L."/>
            <person name="Yu J."/>
            <person name="Kang L."/>
            <person name="Cui F."/>
        </authorList>
    </citation>
    <scope>NUCLEOTIDE SEQUENCE [LARGE SCALE GENOMIC DNA]</scope>
    <source>
        <strain evidence="2">Lst14</strain>
    </source>
</reference>
<dbReference type="InterPro" id="IPR018244">
    <property type="entry name" value="Allrgn_V5/Tpx1_CS"/>
</dbReference>
<dbReference type="PANTHER" id="PTHR10334">
    <property type="entry name" value="CYSTEINE-RICH SECRETORY PROTEIN-RELATED"/>
    <property type="match status" value="1"/>
</dbReference>
<dbReference type="SMR" id="A0A482XRD8"/>
<proteinExistence type="predicted"/>
<dbReference type="AlphaFoldDB" id="A0A482XRD8"/>
<dbReference type="GO" id="GO:0005576">
    <property type="term" value="C:extracellular region"/>
    <property type="evidence" value="ECO:0007669"/>
    <property type="project" value="UniProtKB-SubCell"/>
</dbReference>
<dbReference type="PRINTS" id="PR00837">
    <property type="entry name" value="V5TPXLIKE"/>
</dbReference>
<keyword evidence="3" id="KW-1185">Reference proteome</keyword>
<dbReference type="SUPFAM" id="SSF55797">
    <property type="entry name" value="PR-1-like"/>
    <property type="match status" value="1"/>
</dbReference>
<dbReference type="Proteomes" id="UP000291343">
    <property type="component" value="Unassembled WGS sequence"/>
</dbReference>
<dbReference type="OrthoDB" id="289431at2759"/>
<dbReference type="PROSITE" id="PS01009">
    <property type="entry name" value="CRISP_1"/>
    <property type="match status" value="1"/>
</dbReference>
<evidence type="ECO:0000259" key="1">
    <source>
        <dbReference type="SMART" id="SM00198"/>
    </source>
</evidence>
<dbReference type="InterPro" id="IPR035940">
    <property type="entry name" value="CAP_sf"/>
</dbReference>
<dbReference type="PRINTS" id="PR00838">
    <property type="entry name" value="V5ALLERGEN"/>
</dbReference>
<dbReference type="InterPro" id="IPR002413">
    <property type="entry name" value="V5_allergen-like"/>
</dbReference>
<dbReference type="Gene3D" id="3.40.33.10">
    <property type="entry name" value="CAP"/>
    <property type="match status" value="1"/>
</dbReference>
<dbReference type="PROSITE" id="PS01010">
    <property type="entry name" value="CRISP_2"/>
    <property type="match status" value="1"/>
</dbReference>
<dbReference type="InParanoid" id="A0A482XRD8"/>